<proteinExistence type="predicted"/>
<feature type="compositionally biased region" description="Gly residues" evidence="1">
    <location>
        <begin position="55"/>
        <end position="66"/>
    </location>
</feature>
<dbReference type="Proteomes" id="UP000033423">
    <property type="component" value="Unassembled WGS sequence"/>
</dbReference>
<name>A0A0F3GQ67_9BACT</name>
<comment type="caution">
    <text evidence="2">The sequence shown here is derived from an EMBL/GenBank/DDBJ whole genome shotgun (WGS) entry which is preliminary data.</text>
</comment>
<evidence type="ECO:0000256" key="1">
    <source>
        <dbReference type="SAM" id="MobiDB-lite"/>
    </source>
</evidence>
<dbReference type="EMBL" id="LACI01001637">
    <property type="protein sequence ID" value="KJU84046.1"/>
    <property type="molecule type" value="Genomic_DNA"/>
</dbReference>
<accession>A0A0F3GQ67</accession>
<feature type="region of interest" description="Disordered" evidence="1">
    <location>
        <begin position="48"/>
        <end position="71"/>
    </location>
</feature>
<protein>
    <submittedName>
        <fullName evidence="2">Uncharacterized protein</fullName>
    </submittedName>
</protein>
<dbReference type="AlphaFoldDB" id="A0A0F3GQ67"/>
<gene>
    <name evidence="2" type="ORF">MBAV_003760</name>
</gene>
<evidence type="ECO:0000313" key="3">
    <source>
        <dbReference type="Proteomes" id="UP000033423"/>
    </source>
</evidence>
<reference evidence="2 3" key="1">
    <citation type="submission" date="2015-02" db="EMBL/GenBank/DDBJ databases">
        <title>Single-cell genomics of uncultivated deep-branching MTB reveals a conserved set of magnetosome genes.</title>
        <authorList>
            <person name="Kolinko S."/>
            <person name="Richter M."/>
            <person name="Glockner F.O."/>
            <person name="Brachmann A."/>
            <person name="Schuler D."/>
        </authorList>
    </citation>
    <scope>NUCLEOTIDE SEQUENCE [LARGE SCALE GENOMIC DNA]</scope>
    <source>
        <strain evidence="2">TM-1</strain>
    </source>
</reference>
<keyword evidence="3" id="KW-1185">Reference proteome</keyword>
<organism evidence="2 3">
    <name type="scientific">Candidatus Magnetobacterium bavaricum</name>
    <dbReference type="NCBI Taxonomy" id="29290"/>
    <lineage>
        <taxon>Bacteria</taxon>
        <taxon>Pseudomonadati</taxon>
        <taxon>Nitrospirota</taxon>
        <taxon>Thermodesulfovibrionia</taxon>
        <taxon>Thermodesulfovibrionales</taxon>
        <taxon>Candidatus Magnetobacteriaceae</taxon>
        <taxon>Candidatus Magnetobacterium</taxon>
    </lineage>
</organism>
<sequence>MSACTTALSPPTLSTTSATMFGRFVLDVDHQETCNVCNTKLGTIKTYQPPQNGVKGAGPLAGGSKGGRSRPFLSFLSFSRLRSAE</sequence>
<evidence type="ECO:0000313" key="2">
    <source>
        <dbReference type="EMBL" id="KJU84046.1"/>
    </source>
</evidence>